<name>Q5VPV8_ORYSJ</name>
<reference evidence="3" key="2">
    <citation type="journal article" date="2008" name="Nucleic Acids Res.">
        <title>The rice annotation project database (RAP-DB): 2008 update.</title>
        <authorList>
            <consortium name="The rice annotation project (RAP)"/>
        </authorList>
    </citation>
    <scope>GENOME REANNOTATION</scope>
    <source>
        <strain evidence="3">cv. Nipponbare</strain>
    </source>
</reference>
<organism evidence="2 3">
    <name type="scientific">Oryza sativa subsp. japonica</name>
    <name type="common">Rice</name>
    <dbReference type="NCBI Taxonomy" id="39947"/>
    <lineage>
        <taxon>Eukaryota</taxon>
        <taxon>Viridiplantae</taxon>
        <taxon>Streptophyta</taxon>
        <taxon>Embryophyta</taxon>
        <taxon>Tracheophyta</taxon>
        <taxon>Spermatophyta</taxon>
        <taxon>Magnoliopsida</taxon>
        <taxon>Liliopsida</taxon>
        <taxon>Poales</taxon>
        <taxon>Poaceae</taxon>
        <taxon>BOP clade</taxon>
        <taxon>Oryzoideae</taxon>
        <taxon>Oryzeae</taxon>
        <taxon>Oryzinae</taxon>
        <taxon>Oryza</taxon>
        <taxon>Oryza sativa</taxon>
    </lineage>
</organism>
<evidence type="ECO:0000256" key="1">
    <source>
        <dbReference type="SAM" id="MobiDB-lite"/>
    </source>
</evidence>
<evidence type="ECO:0000313" key="3">
    <source>
        <dbReference type="Proteomes" id="UP000000763"/>
    </source>
</evidence>
<protein>
    <submittedName>
        <fullName evidence="2">Uncharacterized protein</fullName>
    </submittedName>
</protein>
<feature type="compositionally biased region" description="Basic and acidic residues" evidence="1">
    <location>
        <begin position="1"/>
        <end position="21"/>
    </location>
</feature>
<reference evidence="3" key="1">
    <citation type="journal article" date="2005" name="Nature">
        <title>The map-based sequence of the rice genome.</title>
        <authorList>
            <consortium name="International rice genome sequencing project (IRGSP)"/>
            <person name="Matsumoto T."/>
            <person name="Wu J."/>
            <person name="Kanamori H."/>
            <person name="Katayose Y."/>
            <person name="Fujisawa M."/>
            <person name="Namiki N."/>
            <person name="Mizuno H."/>
            <person name="Yamamoto K."/>
            <person name="Antonio B.A."/>
            <person name="Baba T."/>
            <person name="Sakata K."/>
            <person name="Nagamura Y."/>
            <person name="Aoki H."/>
            <person name="Arikawa K."/>
            <person name="Arita K."/>
            <person name="Bito T."/>
            <person name="Chiden Y."/>
            <person name="Fujitsuka N."/>
            <person name="Fukunaka R."/>
            <person name="Hamada M."/>
            <person name="Harada C."/>
            <person name="Hayashi A."/>
            <person name="Hijishita S."/>
            <person name="Honda M."/>
            <person name="Hosokawa S."/>
            <person name="Ichikawa Y."/>
            <person name="Idonuma A."/>
            <person name="Iijima M."/>
            <person name="Ikeda M."/>
            <person name="Ikeno M."/>
            <person name="Ito K."/>
            <person name="Ito S."/>
            <person name="Ito T."/>
            <person name="Ito Y."/>
            <person name="Ito Y."/>
            <person name="Iwabuchi A."/>
            <person name="Kamiya K."/>
            <person name="Karasawa W."/>
            <person name="Kurita K."/>
            <person name="Katagiri S."/>
            <person name="Kikuta A."/>
            <person name="Kobayashi H."/>
            <person name="Kobayashi N."/>
            <person name="Machita K."/>
            <person name="Maehara T."/>
            <person name="Masukawa M."/>
            <person name="Mizubayashi T."/>
            <person name="Mukai Y."/>
            <person name="Nagasaki H."/>
            <person name="Nagata Y."/>
            <person name="Naito S."/>
            <person name="Nakashima M."/>
            <person name="Nakama Y."/>
            <person name="Nakamichi Y."/>
            <person name="Nakamura M."/>
            <person name="Meguro A."/>
            <person name="Negishi M."/>
            <person name="Ohta I."/>
            <person name="Ohta T."/>
            <person name="Okamoto M."/>
            <person name="Ono N."/>
            <person name="Saji S."/>
            <person name="Sakaguchi M."/>
            <person name="Sakai K."/>
            <person name="Shibata M."/>
            <person name="Shimokawa T."/>
            <person name="Song J."/>
            <person name="Takazaki Y."/>
            <person name="Terasawa K."/>
            <person name="Tsugane M."/>
            <person name="Tsuji K."/>
            <person name="Ueda S."/>
            <person name="Waki K."/>
            <person name="Yamagata H."/>
            <person name="Yamamoto M."/>
            <person name="Yamamoto S."/>
            <person name="Yamane H."/>
            <person name="Yoshiki S."/>
            <person name="Yoshihara R."/>
            <person name="Yukawa K."/>
            <person name="Zhong H."/>
            <person name="Yano M."/>
            <person name="Yuan Q."/>
            <person name="Ouyang S."/>
            <person name="Liu J."/>
            <person name="Jones K.M."/>
            <person name="Gansberger K."/>
            <person name="Moffat K."/>
            <person name="Hill J."/>
            <person name="Bera J."/>
            <person name="Fadrosh D."/>
            <person name="Jin S."/>
            <person name="Johri S."/>
            <person name="Kim M."/>
            <person name="Overton L."/>
            <person name="Reardon M."/>
            <person name="Tsitrin T."/>
            <person name="Vuong H."/>
            <person name="Weaver B."/>
            <person name="Ciecko A."/>
            <person name="Tallon L."/>
            <person name="Jackson J."/>
            <person name="Pai G."/>
            <person name="Aken S.V."/>
            <person name="Utterback T."/>
            <person name="Reidmuller S."/>
            <person name="Feldblyum T."/>
            <person name="Hsiao J."/>
            <person name="Zismann V."/>
            <person name="Iobst S."/>
            <person name="de Vazeille A.R."/>
            <person name="Buell C.R."/>
            <person name="Ying K."/>
            <person name="Li Y."/>
            <person name="Lu T."/>
            <person name="Huang Y."/>
            <person name="Zhao Q."/>
            <person name="Feng Q."/>
            <person name="Zhang L."/>
            <person name="Zhu J."/>
            <person name="Weng Q."/>
            <person name="Mu J."/>
            <person name="Lu Y."/>
            <person name="Fan D."/>
            <person name="Liu Y."/>
            <person name="Guan J."/>
            <person name="Zhang Y."/>
            <person name="Yu S."/>
            <person name="Liu X."/>
            <person name="Zhang Y."/>
            <person name="Hong G."/>
            <person name="Han B."/>
            <person name="Choisne N."/>
            <person name="Demange N."/>
            <person name="Orjeda G."/>
            <person name="Samain S."/>
            <person name="Cattolico L."/>
            <person name="Pelletier E."/>
            <person name="Couloux A."/>
            <person name="Segurens B."/>
            <person name="Wincker P."/>
            <person name="D'Hont A."/>
            <person name="Scarpelli C."/>
            <person name="Weissenbach J."/>
            <person name="Salanoubat M."/>
            <person name="Quetier F."/>
            <person name="Yu Y."/>
            <person name="Kim H.R."/>
            <person name="Rambo T."/>
            <person name="Currie J."/>
            <person name="Collura K."/>
            <person name="Luo M."/>
            <person name="Yang T."/>
            <person name="Ammiraju J.S.S."/>
            <person name="Engler F."/>
            <person name="Soderlund C."/>
            <person name="Wing R.A."/>
            <person name="Palmer L.E."/>
            <person name="de la Bastide M."/>
            <person name="Spiegel L."/>
            <person name="Nascimento L."/>
            <person name="Zutavern T."/>
            <person name="O'Shaughnessy A."/>
            <person name="Dike S."/>
            <person name="Dedhia N."/>
            <person name="Preston R."/>
            <person name="Balija V."/>
            <person name="McCombie W.R."/>
            <person name="Chow T."/>
            <person name="Chen H."/>
            <person name="Chung M."/>
            <person name="Chen C."/>
            <person name="Shaw J."/>
            <person name="Wu H."/>
            <person name="Hsiao K."/>
            <person name="Chao Y."/>
            <person name="Chu M."/>
            <person name="Cheng C."/>
            <person name="Hour A."/>
            <person name="Lee P."/>
            <person name="Lin S."/>
            <person name="Lin Y."/>
            <person name="Liou J."/>
            <person name="Liu S."/>
            <person name="Hsing Y."/>
            <person name="Raghuvanshi S."/>
            <person name="Mohanty A."/>
            <person name="Bharti A.K."/>
            <person name="Gaur A."/>
            <person name="Gupta V."/>
            <person name="Kumar D."/>
            <person name="Ravi V."/>
            <person name="Vij S."/>
            <person name="Kapur A."/>
            <person name="Khurana P."/>
            <person name="Khurana P."/>
            <person name="Khurana J.P."/>
            <person name="Tyagi A.K."/>
            <person name="Gaikwad K."/>
            <person name="Singh A."/>
            <person name="Dalal V."/>
            <person name="Srivastava S."/>
            <person name="Dixit A."/>
            <person name="Pal A.K."/>
            <person name="Ghazi I.A."/>
            <person name="Yadav M."/>
            <person name="Pandit A."/>
            <person name="Bhargava A."/>
            <person name="Sureshbabu K."/>
            <person name="Batra K."/>
            <person name="Sharma T.R."/>
            <person name="Mohapatra T."/>
            <person name="Singh N.K."/>
            <person name="Messing J."/>
            <person name="Nelson A.B."/>
            <person name="Fuks G."/>
            <person name="Kavchok S."/>
            <person name="Keizer G."/>
            <person name="Linton E."/>
            <person name="Llaca V."/>
            <person name="Song R."/>
            <person name="Tanyolac B."/>
            <person name="Young S."/>
            <person name="Ho-Il K."/>
            <person name="Hahn J.H."/>
            <person name="Sangsakoo G."/>
            <person name="Vanavichit A."/>
            <person name="de Mattos Luiz.A.T."/>
            <person name="Zimmer P.D."/>
            <person name="Malone G."/>
            <person name="Dellagostin O."/>
            <person name="de Oliveira A.C."/>
            <person name="Bevan M."/>
            <person name="Bancroft I."/>
            <person name="Minx P."/>
            <person name="Cordum H."/>
            <person name="Wilson R."/>
            <person name="Cheng Z."/>
            <person name="Jin W."/>
            <person name="Jiang J."/>
            <person name="Leong S.A."/>
            <person name="Iwama H."/>
            <person name="Gojobori T."/>
            <person name="Itoh T."/>
            <person name="Niimura Y."/>
            <person name="Fujii Y."/>
            <person name="Habara T."/>
            <person name="Sakai H."/>
            <person name="Sato Y."/>
            <person name="Wilson G."/>
            <person name="Kumar K."/>
            <person name="McCouch S."/>
            <person name="Juretic N."/>
            <person name="Hoen D."/>
            <person name="Wright S."/>
            <person name="Bruskiewich R."/>
            <person name="Bureau T."/>
            <person name="Miyao A."/>
            <person name="Hirochika H."/>
            <person name="Nishikawa T."/>
            <person name="Kadowaki K."/>
            <person name="Sugiura M."/>
            <person name="Burr B."/>
            <person name="Sasaki T."/>
        </authorList>
    </citation>
    <scope>NUCLEOTIDE SEQUENCE [LARGE SCALE GENOMIC DNA]</scope>
    <source>
        <strain evidence="3">cv. Nipponbare</strain>
    </source>
</reference>
<feature type="region of interest" description="Disordered" evidence="1">
    <location>
        <begin position="1"/>
        <end position="23"/>
    </location>
</feature>
<dbReference type="Proteomes" id="UP000000763">
    <property type="component" value="Chromosome 6"/>
</dbReference>
<proteinExistence type="predicted"/>
<dbReference type="EMBL" id="AP003538">
    <property type="protein sequence ID" value="BAD68515.1"/>
    <property type="molecule type" value="Genomic_DNA"/>
</dbReference>
<dbReference type="AlphaFoldDB" id="Q5VPV8"/>
<gene>
    <name evidence="2" type="primary">OSJNBa0059O19.30</name>
</gene>
<accession>Q5VPV8</accession>
<sequence>MGRADHVGGRKQQHRWEETTAVRRSGRRLGSRVGIPISAYTISKGHHCPYAASAVLSLSPLRHARCWPTHEGDPQRPNLAGGGKRKFGCSDISGGVRHLQPARLAALPCVGGRGSGGERLSALGGERFHAKILFCFPFCSIHTDEAESTPHGIPIPCGA</sequence>
<evidence type="ECO:0000313" key="2">
    <source>
        <dbReference type="EMBL" id="BAD68515.1"/>
    </source>
</evidence>